<dbReference type="EMBL" id="CP049933">
    <property type="protein sequence ID" value="QIM19055.1"/>
    <property type="molecule type" value="Genomic_DNA"/>
</dbReference>
<feature type="compositionally biased region" description="Pro residues" evidence="1">
    <location>
        <begin position="820"/>
        <end position="834"/>
    </location>
</feature>
<protein>
    <recommendedName>
        <fullName evidence="2">DUF11 domain-containing protein</fullName>
    </recommendedName>
</protein>
<dbReference type="InterPro" id="IPR047589">
    <property type="entry name" value="DUF11_rpt"/>
</dbReference>
<feature type="compositionally biased region" description="Polar residues" evidence="1">
    <location>
        <begin position="708"/>
        <end position="727"/>
    </location>
</feature>
<evidence type="ECO:0000313" key="3">
    <source>
        <dbReference type="EMBL" id="QIM19055.1"/>
    </source>
</evidence>
<dbReference type="RefSeq" id="WP_166331248.1">
    <property type="nucleotide sequence ID" value="NZ_CP049933.1"/>
</dbReference>
<name>A0ABX6K1Z4_9MICO</name>
<sequence length="866" mass="89205">MSLSAPNRTLAAQLYTGSFNYLDQDLTFTGYIGLTDPSAVGVEGIDSLDTYKITLPPGTEFVSAEPAAASVVGNVVTWENLPANNSSYQPGQRSVSMKVRFPSTAFSDRQTVQVLTEGAGTSMSGKPMGVSRSDSVTLETFVEKIQPYVQVLTSNYSYIDNSVARGAPYSFSLYLNNYNSTVAAANAYIAADLPAAFIFTSTYLDNGETFRWTAASGATGSYTASDSEQVTLQTLGLPEDARLTHVEIDYGALEPVSSRSSGLQGVTTDPDATSVQLCATATLTSASGTTYPASGCGSYKVVDPFIYANVYLQGPTGSTVYRPGDTVEWNSYISNGSPGGRALQPVVAFVIPKGTKLADNPVKWSGSEWGCTPTAGYENPTTSVEKNAVDGQDVLTITWPGAPALEPSGYLNCGLVISTVVTTAPAGQISAGMYLGDADGPISTAPFASYVPLDSAASQWDGIVRDDRGVLPGGTVDSIAFRGSATAPTGTGASLSSTLSVQGSLDSDFVTAPTVGKTEAGSDVTYRLPISNTGNVALNDVVLYDILPFVGDTGVSAAAAAIPRGSQFAPVLQGAVTIPEGFSVEYSESTNPCRPEVNPTAINCVDDWTATPSDFSAVRALKFVQDAGTSLPAGDQAVFDWSMQIGQDTPAAQTAFNSVAFSAVREDTGAAFVAEPTPVGVTLSVADLAVAMTGKTGTPSSEIPLPLTVTNNGPSESPATVKVSSTPDFPISIDGSATRDANAPAAAAATEWSCEAQGDDVTCTSTGPLASGSSTTLPLHLTLGADGETGTVSASVTGPVPDPALENNSTEADFTAAEEPPMPPATPPTTPPTVPQRVAPAQQRVRDQLREPAGSPSRAVHRSGAA</sequence>
<dbReference type="Proteomes" id="UP000503441">
    <property type="component" value="Chromosome"/>
</dbReference>
<dbReference type="NCBIfam" id="TIGR01451">
    <property type="entry name" value="B_ant_repeat"/>
    <property type="match status" value="1"/>
</dbReference>
<dbReference type="Pfam" id="PF01345">
    <property type="entry name" value="DUF11"/>
    <property type="match status" value="1"/>
</dbReference>
<evidence type="ECO:0000313" key="4">
    <source>
        <dbReference type="Proteomes" id="UP000503441"/>
    </source>
</evidence>
<feature type="domain" description="DUF11" evidence="2">
    <location>
        <begin position="687"/>
        <end position="812"/>
    </location>
</feature>
<dbReference type="InterPro" id="IPR001434">
    <property type="entry name" value="OmcB-like_DUF11"/>
</dbReference>
<evidence type="ECO:0000256" key="1">
    <source>
        <dbReference type="SAM" id="MobiDB-lite"/>
    </source>
</evidence>
<feature type="region of interest" description="Disordered" evidence="1">
    <location>
        <begin position="788"/>
        <end position="866"/>
    </location>
</feature>
<gene>
    <name evidence="3" type="ORF">G7066_11615</name>
</gene>
<reference evidence="3 4" key="1">
    <citation type="submission" date="2020-03" db="EMBL/GenBank/DDBJ databases">
        <title>Leucobacter sp. nov., isolated from beetles.</title>
        <authorList>
            <person name="Hyun D.-W."/>
            <person name="Bae J.-W."/>
        </authorList>
    </citation>
    <scope>NUCLEOTIDE SEQUENCE [LARGE SCALE GENOMIC DNA]</scope>
    <source>
        <strain evidence="3 4">HDW9A</strain>
    </source>
</reference>
<evidence type="ECO:0000259" key="2">
    <source>
        <dbReference type="Pfam" id="PF01345"/>
    </source>
</evidence>
<proteinExistence type="predicted"/>
<keyword evidence="4" id="KW-1185">Reference proteome</keyword>
<feature type="region of interest" description="Disordered" evidence="1">
    <location>
        <begin position="702"/>
        <end position="727"/>
    </location>
</feature>
<accession>A0ABX6K1Z4</accession>
<organism evidence="3 4">
    <name type="scientific">Leucobacter coleopterorum</name>
    <dbReference type="NCBI Taxonomy" id="2714933"/>
    <lineage>
        <taxon>Bacteria</taxon>
        <taxon>Bacillati</taxon>
        <taxon>Actinomycetota</taxon>
        <taxon>Actinomycetes</taxon>
        <taxon>Micrococcales</taxon>
        <taxon>Microbacteriaceae</taxon>
        <taxon>Leucobacter</taxon>
    </lineage>
</organism>